<name>A0ABX2PZA2_9RHOB</name>
<dbReference type="Pfam" id="PF04820">
    <property type="entry name" value="Trp_halogenase"/>
    <property type="match status" value="2"/>
</dbReference>
<accession>A0ABX2PZA2</accession>
<evidence type="ECO:0000256" key="1">
    <source>
        <dbReference type="ARBA" id="ARBA00023002"/>
    </source>
</evidence>
<reference evidence="3 4" key="1">
    <citation type="submission" date="2020-06" db="EMBL/GenBank/DDBJ databases">
        <authorList>
            <person name="Cao W.R."/>
        </authorList>
    </citation>
    <scope>NUCLEOTIDE SEQUENCE [LARGE SCALE GENOMIC DNA]</scope>
    <source>
        <strain evidence="3 4">B1Z28</strain>
    </source>
</reference>
<dbReference type="PANTHER" id="PTHR43747">
    <property type="entry name" value="FAD-BINDING PROTEIN"/>
    <property type="match status" value="1"/>
</dbReference>
<dbReference type="EMBL" id="JABXWT010000023">
    <property type="protein sequence ID" value="NVO58339.1"/>
    <property type="molecule type" value="Genomic_DNA"/>
</dbReference>
<dbReference type="InterPro" id="IPR036188">
    <property type="entry name" value="FAD/NAD-bd_sf"/>
</dbReference>
<dbReference type="Gene3D" id="3.50.50.60">
    <property type="entry name" value="FAD/NAD(P)-binding domain"/>
    <property type="match status" value="1"/>
</dbReference>
<gene>
    <name evidence="3" type="ORF">HW561_21365</name>
</gene>
<dbReference type="InterPro" id="IPR006905">
    <property type="entry name" value="Flavin_halogenase"/>
</dbReference>
<sequence>MDEAQTADVAVIGGGPAGSVMAGLCAKAGLSTVLFERENGPRYRIGESLLPATMRQVLPLIGAQDAVDAETYIVKRGATFCWGADKQDIWTLAFGPDQADDPPLALNVDRASFDEILLSSAQKCGATLLRGHDAISVGDGDAQQGRSVTYIHRESAKQNALRARFVVNATGQMRLNIPELDAREHSHFFRKVAVWGYWVGGGRLDAPLEGNVFFETLETEHGTAWVWYIPLRNGLTSVGVVAPRDCLANLRLDARTGLANWLATCPRTTELLRNATPAEHAPYDQVSLCADYSYASKAFSAPGVVQVGDAACFVDVLLSSGVHLATYGALLAARSIKATLSGAIPEDIAMAEYESRLRQEFAVFYAGLSGLYDMEKRSQDYVGWLRALLQNSNGVLMEWGQSLDNPGGLNVDGASCSDADLHAQVQRNLTMMRGYNSYQLAYEGPPKATPIAALPAIRNVLAIDEHGEWIIPAHTIRTPTLATSVT</sequence>
<dbReference type="PANTHER" id="PTHR43747:SF5">
    <property type="entry name" value="FAD-BINDING DOMAIN-CONTAINING PROTEIN"/>
    <property type="match status" value="1"/>
</dbReference>
<keyword evidence="4" id="KW-1185">Reference proteome</keyword>
<dbReference type="SUPFAM" id="SSF51905">
    <property type="entry name" value="FAD/NAD(P)-binding domain"/>
    <property type="match status" value="1"/>
</dbReference>
<comment type="caution">
    <text evidence="3">The sequence shown here is derived from an EMBL/GenBank/DDBJ whole genome shotgun (WGS) entry which is preliminary data.</text>
</comment>
<evidence type="ECO:0000313" key="3">
    <source>
        <dbReference type="EMBL" id="NVO58339.1"/>
    </source>
</evidence>
<dbReference type="RefSeq" id="WP_176867382.1">
    <property type="nucleotide sequence ID" value="NZ_JABXWT010000023.1"/>
</dbReference>
<evidence type="ECO:0000256" key="2">
    <source>
        <dbReference type="ARBA" id="ARBA00023033"/>
    </source>
</evidence>
<keyword evidence="1" id="KW-0560">Oxidoreductase</keyword>
<keyword evidence="2" id="KW-0503">Monooxygenase</keyword>
<dbReference type="Gene3D" id="3.30.9.100">
    <property type="match status" value="1"/>
</dbReference>
<dbReference type="InterPro" id="IPR050816">
    <property type="entry name" value="Flavin-dep_Halogenase_NPB"/>
</dbReference>
<dbReference type="Proteomes" id="UP000630805">
    <property type="component" value="Unassembled WGS sequence"/>
</dbReference>
<protein>
    <submittedName>
        <fullName evidence="3">Tryptophan 7-halogenase</fullName>
    </submittedName>
</protein>
<organism evidence="3 4">
    <name type="scientific">Ruegeria haliotis</name>
    <dbReference type="NCBI Taxonomy" id="2747601"/>
    <lineage>
        <taxon>Bacteria</taxon>
        <taxon>Pseudomonadati</taxon>
        <taxon>Pseudomonadota</taxon>
        <taxon>Alphaproteobacteria</taxon>
        <taxon>Rhodobacterales</taxon>
        <taxon>Roseobacteraceae</taxon>
        <taxon>Ruegeria</taxon>
    </lineage>
</organism>
<proteinExistence type="predicted"/>
<evidence type="ECO:0000313" key="4">
    <source>
        <dbReference type="Proteomes" id="UP000630805"/>
    </source>
</evidence>